<dbReference type="AlphaFoldDB" id="A0A1Y2FEZ1"/>
<dbReference type="PROSITE" id="PS51257">
    <property type="entry name" value="PROKAR_LIPOPROTEIN"/>
    <property type="match status" value="1"/>
</dbReference>
<gene>
    <name evidence="1" type="ORF">BCR37DRAFT_380288</name>
</gene>
<evidence type="ECO:0000313" key="2">
    <source>
        <dbReference type="Proteomes" id="UP000193685"/>
    </source>
</evidence>
<reference evidence="1 2" key="1">
    <citation type="submission" date="2016-07" db="EMBL/GenBank/DDBJ databases">
        <title>Pervasive Adenine N6-methylation of Active Genes in Fungi.</title>
        <authorList>
            <consortium name="DOE Joint Genome Institute"/>
            <person name="Mondo S.J."/>
            <person name="Dannebaum R.O."/>
            <person name="Kuo R.C."/>
            <person name="Labutti K."/>
            <person name="Haridas S."/>
            <person name="Kuo A."/>
            <person name="Salamov A."/>
            <person name="Ahrendt S.R."/>
            <person name="Lipzen A."/>
            <person name="Sullivan W."/>
            <person name="Andreopoulos W.B."/>
            <person name="Clum A."/>
            <person name="Lindquist E."/>
            <person name="Daum C."/>
            <person name="Ramamoorthy G.K."/>
            <person name="Gryganskyi A."/>
            <person name="Culley D."/>
            <person name="Magnuson J.K."/>
            <person name="James T.Y."/>
            <person name="O'Malley M.A."/>
            <person name="Stajich J.E."/>
            <person name="Spatafora J.W."/>
            <person name="Visel A."/>
            <person name="Grigoriev I.V."/>
        </authorList>
    </citation>
    <scope>NUCLEOTIDE SEQUENCE [LARGE SCALE GENOMIC DNA]</scope>
    <source>
        <strain evidence="1 2">12-1054</strain>
    </source>
</reference>
<name>A0A1Y2FEZ1_PROLT</name>
<accession>A0A1Y2FEZ1</accession>
<dbReference type="Proteomes" id="UP000193685">
    <property type="component" value="Unassembled WGS sequence"/>
</dbReference>
<sequence>MKASLPYSYVSLSSSSSSCTCLRRCTPYPLKCCQDTWSITQVSVISLKLFSRCNMLPLPCTSKRMPFMLLSATVLVRKGGPGVFGGFNRR</sequence>
<keyword evidence="2" id="KW-1185">Reference proteome</keyword>
<dbReference type="GeneID" id="63786052"/>
<dbReference type="EMBL" id="MCFI01000011">
    <property type="protein sequence ID" value="ORY81395.1"/>
    <property type="molecule type" value="Genomic_DNA"/>
</dbReference>
<evidence type="ECO:0000313" key="1">
    <source>
        <dbReference type="EMBL" id="ORY81395.1"/>
    </source>
</evidence>
<proteinExistence type="predicted"/>
<protein>
    <submittedName>
        <fullName evidence="1">Uncharacterized protein</fullName>
    </submittedName>
</protein>
<comment type="caution">
    <text evidence="1">The sequence shown here is derived from an EMBL/GenBank/DDBJ whole genome shotgun (WGS) entry which is preliminary data.</text>
</comment>
<organism evidence="1 2">
    <name type="scientific">Protomyces lactucae-debilis</name>
    <dbReference type="NCBI Taxonomy" id="2754530"/>
    <lineage>
        <taxon>Eukaryota</taxon>
        <taxon>Fungi</taxon>
        <taxon>Dikarya</taxon>
        <taxon>Ascomycota</taxon>
        <taxon>Taphrinomycotina</taxon>
        <taxon>Taphrinomycetes</taxon>
        <taxon>Taphrinales</taxon>
        <taxon>Protomycetaceae</taxon>
        <taxon>Protomyces</taxon>
    </lineage>
</organism>
<dbReference type="RefSeq" id="XP_040724771.1">
    <property type="nucleotide sequence ID" value="XM_040869453.1"/>
</dbReference>